<reference evidence="1 2" key="1">
    <citation type="journal article" date="2019" name="Nat. Med.">
        <title>A library of human gut bacterial isolates paired with longitudinal multiomics data enables mechanistic microbiome research.</title>
        <authorList>
            <person name="Poyet M."/>
            <person name="Groussin M."/>
            <person name="Gibbons S.M."/>
            <person name="Avila-Pacheco J."/>
            <person name="Jiang X."/>
            <person name="Kearney S.M."/>
            <person name="Perrotta A.R."/>
            <person name="Berdy B."/>
            <person name="Zhao S."/>
            <person name="Lieberman T.D."/>
            <person name="Swanson P.K."/>
            <person name="Smith M."/>
            <person name="Roesemann S."/>
            <person name="Alexander J.E."/>
            <person name="Rich S.A."/>
            <person name="Livny J."/>
            <person name="Vlamakis H."/>
            <person name="Clish C."/>
            <person name="Bullock K."/>
            <person name="Deik A."/>
            <person name="Scott J."/>
            <person name="Pierce K.A."/>
            <person name="Xavier R.J."/>
            <person name="Alm E.J."/>
        </authorList>
    </citation>
    <scope>NUCLEOTIDE SEQUENCE [LARGE SCALE GENOMIC DNA]</scope>
    <source>
        <strain evidence="1 2">BIOML-A6</strain>
    </source>
</reference>
<evidence type="ECO:0000313" key="2">
    <source>
        <dbReference type="Proteomes" id="UP000448877"/>
    </source>
</evidence>
<dbReference type="GO" id="GO:0004519">
    <property type="term" value="F:endonuclease activity"/>
    <property type="evidence" value="ECO:0007669"/>
    <property type="project" value="UniProtKB-KW"/>
</dbReference>
<protein>
    <submittedName>
        <fullName evidence="1">HNH endonuclease</fullName>
    </submittedName>
</protein>
<evidence type="ECO:0000313" key="1">
    <source>
        <dbReference type="EMBL" id="KAA5416589.1"/>
    </source>
</evidence>
<proteinExistence type="predicted"/>
<organism evidence="1 2">
    <name type="scientific">Bacteroides cellulosilyticus</name>
    <dbReference type="NCBI Taxonomy" id="246787"/>
    <lineage>
        <taxon>Bacteria</taxon>
        <taxon>Pseudomonadati</taxon>
        <taxon>Bacteroidota</taxon>
        <taxon>Bacteroidia</taxon>
        <taxon>Bacteroidales</taxon>
        <taxon>Bacteroidaceae</taxon>
        <taxon>Bacteroides</taxon>
    </lineage>
</organism>
<dbReference type="RefSeq" id="WP_149920158.1">
    <property type="nucleotide sequence ID" value="NZ_VVYV01000026.1"/>
</dbReference>
<sequence>MQPRYRFYATILDAFWGYLNSDVIWDKYWGWSENPPHTPEEFHEQQFQELIDRINRKPFDSEAADKGTAFNEVIDCMIENRKSETVQVEKVYKVIREGACDETGKPLYYDEVQTNEVIGLKATYNNRVFTFPISLCREFANYYKGALTQQRVEAILPTAYGNVLVYGVIDELMPASVHDIKTTGSYTVGKFKDHHQHLIYPYALMQNGSDVRMFEYNIVEFNKSGIVVDTYTETYVFNPERDIPILTEHCEEFIRFLEENRELITDKKIFGGEN</sequence>
<accession>A0A3D6AS53</accession>
<comment type="caution">
    <text evidence="1">The sequence shown here is derived from an EMBL/GenBank/DDBJ whole genome shotgun (WGS) entry which is preliminary data.</text>
</comment>
<keyword evidence="1" id="KW-0540">Nuclease</keyword>
<name>A0A3D6AS53_9BACE</name>
<dbReference type="AlphaFoldDB" id="A0A3D6AS53"/>
<keyword evidence="1" id="KW-0255">Endonuclease</keyword>
<gene>
    <name evidence="1" type="ORF">F2Y81_15665</name>
</gene>
<dbReference type="EMBL" id="VVYV01000026">
    <property type="protein sequence ID" value="KAA5416589.1"/>
    <property type="molecule type" value="Genomic_DNA"/>
</dbReference>
<dbReference type="Proteomes" id="UP000448877">
    <property type="component" value="Unassembled WGS sequence"/>
</dbReference>
<keyword evidence="1" id="KW-0378">Hydrolase</keyword>